<evidence type="ECO:0000256" key="1">
    <source>
        <dbReference type="SAM" id="MobiDB-lite"/>
    </source>
</evidence>
<dbReference type="RefSeq" id="WP_052394073.1">
    <property type="nucleotide sequence ID" value="NZ_AP018150.1"/>
</dbReference>
<dbReference type="SUPFAM" id="SSF52540">
    <property type="entry name" value="P-loop containing nucleoside triphosphate hydrolases"/>
    <property type="match status" value="1"/>
</dbReference>
<feature type="region of interest" description="Disordered" evidence="1">
    <location>
        <begin position="1"/>
        <end position="34"/>
    </location>
</feature>
<dbReference type="InterPro" id="IPR019775">
    <property type="entry name" value="WD40_repeat_CS"/>
</dbReference>
<keyword evidence="3" id="KW-1185">Reference proteome</keyword>
<dbReference type="PROSITE" id="PS50294">
    <property type="entry name" value="WD_REPEATS_REGION"/>
    <property type="match status" value="10"/>
</dbReference>
<feature type="compositionally biased region" description="Acidic residues" evidence="1">
    <location>
        <begin position="1295"/>
        <end position="1307"/>
    </location>
</feature>
<feature type="compositionally biased region" description="Polar residues" evidence="1">
    <location>
        <begin position="1"/>
        <end position="26"/>
    </location>
</feature>
<dbReference type="InterPro" id="IPR036322">
    <property type="entry name" value="WD40_repeat_dom_sf"/>
</dbReference>
<dbReference type="PROSITE" id="PS50837">
    <property type="entry name" value="NACHT"/>
    <property type="match status" value="1"/>
</dbReference>
<accession>A0A2Z6EWE6</accession>
<dbReference type="SMART" id="SM00320">
    <property type="entry name" value="WD40"/>
    <property type="match status" value="14"/>
</dbReference>
<dbReference type="CDD" id="cd00200">
    <property type="entry name" value="WD40"/>
    <property type="match status" value="2"/>
</dbReference>
<dbReference type="Gene3D" id="3.40.50.300">
    <property type="entry name" value="P-loop containing nucleotide triphosphate hydrolases"/>
    <property type="match status" value="1"/>
</dbReference>
<dbReference type="Gene3D" id="2.130.10.10">
    <property type="entry name" value="YVTN repeat-like/Quinoprotein amine dehydrogenase"/>
    <property type="match status" value="5"/>
</dbReference>
<dbReference type="SUPFAM" id="SSF141571">
    <property type="entry name" value="Pentapeptide repeat-like"/>
    <property type="match status" value="1"/>
</dbReference>
<name>A0A2Z6EWE6_9BURK</name>
<dbReference type="InterPro" id="IPR007111">
    <property type="entry name" value="NACHT_NTPase"/>
</dbReference>
<dbReference type="InterPro" id="IPR020472">
    <property type="entry name" value="WD40_PAC1"/>
</dbReference>
<dbReference type="Gene3D" id="2.160.20.80">
    <property type="entry name" value="E3 ubiquitin-protein ligase SopA"/>
    <property type="match status" value="1"/>
</dbReference>
<organism evidence="2 3">
    <name type="scientific">Mycoavidus cysteinexigens</name>
    <dbReference type="NCBI Taxonomy" id="1553431"/>
    <lineage>
        <taxon>Bacteria</taxon>
        <taxon>Pseudomonadati</taxon>
        <taxon>Pseudomonadota</taxon>
        <taxon>Betaproteobacteria</taxon>
        <taxon>Burkholderiales</taxon>
        <taxon>Burkholderiaceae</taxon>
        <taxon>Mycoavidus</taxon>
    </lineage>
</organism>
<dbReference type="InterPro" id="IPR015943">
    <property type="entry name" value="WD40/YVTN_repeat-like_dom_sf"/>
</dbReference>
<dbReference type="InterPro" id="IPR001680">
    <property type="entry name" value="WD40_rpt"/>
</dbReference>
<dbReference type="PANTHER" id="PTHR22847">
    <property type="entry name" value="WD40 REPEAT PROTEIN"/>
    <property type="match status" value="1"/>
</dbReference>
<dbReference type="Pfam" id="PF00400">
    <property type="entry name" value="WD40"/>
    <property type="match status" value="12"/>
</dbReference>
<dbReference type="KEGG" id="mcys:MCB1EB_1608"/>
<sequence>MSPINPSQSTLPSLASTFPQIDSSFPNKRARTDSTHEAYDAEMQSVTQISTGLVSIPVSGSNHQVEVHYHGTGLDLNLLETLIRHQNFALQPNTAPLANLGESVEMMRKNYLSGLQVDEAIRDALSLYVGPEGKAVGSGESGKRFDLRHKLNVFLESDKKVFLLLGEAGSGKSTFNRYLARDLWKKYEQADKNENERIPVFIQLTTLKDPNENLLTEYFTEEGFSKEQIQQLRQNHRFIFILDGYDEIKYRHSAFYTNNKLDKWDAKVIISSRPEYLGPSYQSKFYPSGQAKVFEECELAPFSKAAIRGYVESHVRQAQDPNWNVEHYQSALSHPDLQALIGNPFLLKIVLEVLPSLVSKEGFSNRNSYTRGALYEQFAKNWFARSQSRLQGIRLTEKEQETFDRLAEGDFIGDGIHFSQEFALALYKKQILVATYSKGKGSDGQDWSHFLSNDNEKTRLLRFNAPLSRQGDQYRFIHKSVRDYFVARALWEELSTNGKLAPSSWLNTLNIVNDPAVLRFLAERVQQEQELKERLLGVVEQSKGEDGAYFERGASNALTILVKAGMQLINKDFNGIRVRGADLSYGVFDHTKFQDADLREVKGYGTWLRGANLNGADLDGLKLGERPNLEMDDSVSDCCYSRNGRWFAVAESTQIHLYESGNFQKVHTYAGHWGWVRSIAFSVDGQWLASGGDDKRVNLWHVNGDRSLAHTYAGHKKLVTSVAFSVDGQWLATGGHDETVKLWNVLGDRSLVHIYEGHKSFVNSVAFSVDGQWLASVSGDKTVKLWSVTGARSLAHTYAGHEDWVNSVAFSVDGQWLVSGSSDKTVKLWNVFGDRSLVHTYEGHKSGVDCVTFSVNGQWLASGSSDKTVKLWNVTGIRSLAYTYIGHGYAVKNIAFSVDGQWLASSSANSKAVKLWNITDAQSFVNTYAGHEGWINSVAFSVDGQWLVSGSADNTVKLWNATGIRSLAHTYTSGDKWGVQSVAFSVDGQWLASGGDETVKLWRVTGARSLAHTYAGHTDRVTNVAFSVDGQWLASGSEDNTVMLWDVLGDRSLVHIYEGHEKEVTSVTFSVDGQWLASGSYDKTVMLWDVWGDRSPVHMYEGHKSFVNSVAFSVDGQWLASGSEDKKVKLWNVFRNRSLAHTYEGHKGGVNSVAFSIDGQWLASGSFDQTVRLWSVKTGACQAVLKSFVSTVQAVAWQPTQNDEAILSTVGGDNTIRLWRVAYESDQIDKIILDWTSRQDMLSASGALIETARNLNTENRTLLLQRGAGRAEVGESAIAFFEEGSNEISSEEEYYTSELSEEDSDEISSEKEDFAASDMSQPFDSGGLSEDAFDLFSIINPPLQDSMDLSLAEIDRIRGELLADLEQGNESEIVNGLTMPSQRTFSRQLTLIREEQREEYLDLPHKQHKRHVNNQRDNV</sequence>
<dbReference type="PANTHER" id="PTHR22847:SF637">
    <property type="entry name" value="WD REPEAT DOMAIN 5B"/>
    <property type="match status" value="1"/>
</dbReference>
<dbReference type="InterPro" id="IPR027417">
    <property type="entry name" value="P-loop_NTPase"/>
</dbReference>
<gene>
    <name evidence="2" type="ORF">MCB1EB_1608</name>
</gene>
<dbReference type="PROSITE" id="PS50082">
    <property type="entry name" value="WD_REPEATS_2"/>
    <property type="match status" value="10"/>
</dbReference>
<dbReference type="PRINTS" id="PR00320">
    <property type="entry name" value="GPROTEINBRPT"/>
</dbReference>
<protein>
    <submittedName>
        <fullName evidence="2">WD40 repeat-containing protein</fullName>
    </submittedName>
</protein>
<dbReference type="PROSITE" id="PS00678">
    <property type="entry name" value="WD_REPEATS_1"/>
    <property type="match status" value="6"/>
</dbReference>
<dbReference type="EMBL" id="AP018150">
    <property type="protein sequence ID" value="BBE09769.1"/>
    <property type="molecule type" value="Genomic_DNA"/>
</dbReference>
<evidence type="ECO:0000313" key="2">
    <source>
        <dbReference type="EMBL" id="BBE09769.1"/>
    </source>
</evidence>
<evidence type="ECO:0000313" key="3">
    <source>
        <dbReference type="Proteomes" id="UP000282597"/>
    </source>
</evidence>
<feature type="region of interest" description="Disordered" evidence="1">
    <location>
        <begin position="1295"/>
        <end position="1321"/>
    </location>
</feature>
<dbReference type="Pfam" id="PF05729">
    <property type="entry name" value="NACHT"/>
    <property type="match status" value="1"/>
</dbReference>
<reference evidence="2 3" key="1">
    <citation type="journal article" date="2018" name="Microbes Environ.">
        <title>Comparative Genomic Insights into Endofungal Lifestyles of Two Bacterial Endosymbionts, Mycoavidus cysteinexigens and Burkholderia rhizoxinica.</title>
        <authorList>
            <person name="Sharmin D."/>
            <person name="Guo Y."/>
            <person name="Nishizawa T."/>
            <person name="Ohshima S."/>
            <person name="Sato Y."/>
            <person name="Takashima Y."/>
            <person name="Narisawa K."/>
            <person name="Ohta H."/>
        </authorList>
    </citation>
    <scope>NUCLEOTIDE SEQUENCE [LARGE SCALE GENOMIC DNA]</scope>
    <source>
        <strain evidence="2 3">B1-EB</strain>
    </source>
</reference>
<dbReference type="SUPFAM" id="SSF50978">
    <property type="entry name" value="WD40 repeat-like"/>
    <property type="match status" value="2"/>
</dbReference>
<dbReference type="Proteomes" id="UP000282597">
    <property type="component" value="Chromosome"/>
</dbReference>
<proteinExistence type="predicted"/>